<reference evidence="4" key="1">
    <citation type="submission" date="2022-12" db="EMBL/GenBank/DDBJ databases">
        <authorList>
            <person name="Brejova B."/>
        </authorList>
    </citation>
    <scope>NUCLEOTIDE SEQUENCE</scope>
</reference>
<dbReference type="OrthoDB" id="1700726at2759"/>
<dbReference type="InterPro" id="IPR020845">
    <property type="entry name" value="AMP-binding_CS"/>
</dbReference>
<gene>
    <name evidence="4" type="ORF">CANVERA_P3095</name>
</gene>
<dbReference type="GO" id="GO:0005783">
    <property type="term" value="C:endoplasmic reticulum"/>
    <property type="evidence" value="ECO:0007669"/>
    <property type="project" value="TreeGrafter"/>
</dbReference>
<dbReference type="PROSITE" id="PS00455">
    <property type="entry name" value="AMP_BINDING"/>
    <property type="match status" value="1"/>
</dbReference>
<accession>A0A9W4TVR9</accession>
<dbReference type="GO" id="GO:0005524">
    <property type="term" value="F:ATP binding"/>
    <property type="evidence" value="ECO:0007669"/>
    <property type="project" value="UniProtKB-KW"/>
</dbReference>
<dbReference type="AlphaFoldDB" id="A0A9W4TVR9"/>
<comment type="caution">
    <text evidence="4">The sequence shown here is derived from an EMBL/GenBank/DDBJ whole genome shotgun (WGS) entry which is preliminary data.</text>
</comment>
<dbReference type="InterPro" id="IPR042099">
    <property type="entry name" value="ANL_N_sf"/>
</dbReference>
<dbReference type="InterPro" id="IPR000873">
    <property type="entry name" value="AMP-dep_synth/lig_dom"/>
</dbReference>
<dbReference type="GO" id="GO:0004467">
    <property type="term" value="F:long-chain fatty acid-CoA ligase activity"/>
    <property type="evidence" value="ECO:0007669"/>
    <property type="project" value="TreeGrafter"/>
</dbReference>
<organism evidence="4 5">
    <name type="scientific">Candida verbasci</name>
    <dbReference type="NCBI Taxonomy" id="1227364"/>
    <lineage>
        <taxon>Eukaryota</taxon>
        <taxon>Fungi</taxon>
        <taxon>Dikarya</taxon>
        <taxon>Ascomycota</taxon>
        <taxon>Saccharomycotina</taxon>
        <taxon>Pichiomycetes</taxon>
        <taxon>Debaryomycetaceae</taxon>
        <taxon>Candida/Lodderomyces clade</taxon>
        <taxon>Candida</taxon>
    </lineage>
</organism>
<keyword evidence="2" id="KW-0067">ATP-binding</keyword>
<keyword evidence="1" id="KW-0547">Nucleotide-binding</keyword>
<dbReference type="Proteomes" id="UP001152885">
    <property type="component" value="Unassembled WGS sequence"/>
</dbReference>
<dbReference type="Gene3D" id="3.40.50.12780">
    <property type="entry name" value="N-terminal domain of ligase-like"/>
    <property type="match status" value="1"/>
</dbReference>
<dbReference type="PANTHER" id="PTHR43272">
    <property type="entry name" value="LONG-CHAIN-FATTY-ACID--COA LIGASE"/>
    <property type="match status" value="1"/>
</dbReference>
<evidence type="ECO:0000313" key="4">
    <source>
        <dbReference type="EMBL" id="CAI5758583.1"/>
    </source>
</evidence>
<proteinExistence type="predicted"/>
<dbReference type="GO" id="GO:0016020">
    <property type="term" value="C:membrane"/>
    <property type="evidence" value="ECO:0007669"/>
    <property type="project" value="TreeGrafter"/>
</dbReference>
<evidence type="ECO:0000259" key="3">
    <source>
        <dbReference type="Pfam" id="PF00501"/>
    </source>
</evidence>
<evidence type="ECO:0000256" key="2">
    <source>
        <dbReference type="ARBA" id="ARBA00022840"/>
    </source>
</evidence>
<name>A0A9W4TVR9_9ASCO</name>
<keyword evidence="5" id="KW-1185">Reference proteome</keyword>
<dbReference type="PANTHER" id="PTHR43272:SF33">
    <property type="entry name" value="AMP-BINDING DOMAIN-CONTAINING PROTEIN-RELATED"/>
    <property type="match status" value="1"/>
</dbReference>
<dbReference type="EMBL" id="CANTUO010000003">
    <property type="protein sequence ID" value="CAI5758583.1"/>
    <property type="molecule type" value="Genomic_DNA"/>
</dbReference>
<protein>
    <recommendedName>
        <fullName evidence="3">AMP-dependent synthetase/ligase domain-containing protein</fullName>
    </recommendedName>
</protein>
<dbReference type="SUPFAM" id="SSF56801">
    <property type="entry name" value="Acetyl-CoA synthetase-like"/>
    <property type="match status" value="1"/>
</dbReference>
<dbReference type="Pfam" id="PF00501">
    <property type="entry name" value="AMP-binding"/>
    <property type="match status" value="1"/>
</dbReference>
<feature type="domain" description="AMP-dependent synthetase/ligase" evidence="3">
    <location>
        <begin position="149"/>
        <end position="530"/>
    </location>
</feature>
<evidence type="ECO:0000313" key="5">
    <source>
        <dbReference type="Proteomes" id="UP001152885"/>
    </source>
</evidence>
<sequence length="721" mass="81464">MSKSLFQEDATHIFETLTKNLPIDPRKLNIAIPIANSEQEGYSATYRNSYSPDQLIDTFYPSLDTLYKLFENACDAYKDSPCLGYRTKNLDGSFSHYLFQDYQTIRERRNNFGSGIFRILSTSPFRLNTECHSKLDYETECDERFILTIFSHNRPEWAMCDITSIAYSIPNTALYDTLGPDTSRYILTLTESPIVICSKEKIKTLINLKKNNEQDLKNLIVIVSMDDLEGYEDEKLVELAHATNINLYDTKNVERIGEIHYKSPIPPKPDTIFTITFTSGTTGNPKGVVLTHKNAVCAMTFRISASRTDLHGTHYSFLPLAHIYERTNICFALSTGSKVGFPQGKSPATLLDDVKELKPTGLALVPRVLTKLEAAIKAQTISNSERPIVQSIYARAINEKLRLQSLPENEHLNPPHFVYDRVLGLLKKKIGLANVTGISTGSSPISNETLKFLKAALNLGISNGYGSSESFAGILASSRFDKNPGSVGAIGVTTEVRVRDLPTMNYTSKDEGGPRGEMMLRGPQIFSHYYKNPEETAKSFDSEGWFHTGDVIRIDTLDNNKIYIIDRVKNFFKMAQGEFVTPERIENTYLSQFPFIAQLFVHGDSLQSYLVGVVGIDATTIQQYIYRRFKDKIENKDDIIKFLNMPKNKKIFLTDMNSSIATQLQGFEKLNNIKIELDPLTVDLDLITPTQKIKRPNCIKYFKPVLDELYQEGSILKDVKL</sequence>
<evidence type="ECO:0000256" key="1">
    <source>
        <dbReference type="ARBA" id="ARBA00022741"/>
    </source>
</evidence>